<accession>A0A8H7H385</accession>
<evidence type="ECO:0000313" key="2">
    <source>
        <dbReference type="EMBL" id="KAF8751251.1"/>
    </source>
</evidence>
<dbReference type="EMBL" id="JACYCC010000218">
    <property type="protein sequence ID" value="KAF8671397.1"/>
    <property type="molecule type" value="Genomic_DNA"/>
</dbReference>
<proteinExistence type="predicted"/>
<comment type="caution">
    <text evidence="1">The sequence shown here is derived from an EMBL/GenBank/DDBJ whole genome shotgun (WGS) entry which is preliminary data.</text>
</comment>
<reference evidence="1" key="1">
    <citation type="submission" date="2020-09" db="EMBL/GenBank/DDBJ databases">
        <title>Comparative genome analyses of four rice-infecting Rhizoctonia solani isolates reveal extensive enrichment of homogalacturonan modification genes.</title>
        <authorList>
            <person name="Lee D.-Y."/>
            <person name="Jeon J."/>
            <person name="Kim K.-T."/>
            <person name="Cheong K."/>
            <person name="Song H."/>
            <person name="Choi G."/>
            <person name="Ko J."/>
            <person name="Opiyo S.O."/>
            <person name="Zuo S."/>
            <person name="Madhav S."/>
            <person name="Lee Y.-H."/>
            <person name="Wang G.-L."/>
        </authorList>
    </citation>
    <scope>NUCLEOTIDE SEQUENCE</scope>
    <source>
        <strain evidence="2">AG1-IA B2</strain>
        <strain evidence="1">AG1-IA YN-7</strain>
    </source>
</reference>
<dbReference type="Proteomes" id="UP000614334">
    <property type="component" value="Unassembled WGS sequence"/>
</dbReference>
<dbReference type="AlphaFoldDB" id="A0A8H7H385"/>
<dbReference type="EMBL" id="JACYCF010000018">
    <property type="protein sequence ID" value="KAF8751251.1"/>
    <property type="molecule type" value="Genomic_DNA"/>
</dbReference>
<evidence type="ECO:0000313" key="1">
    <source>
        <dbReference type="EMBL" id="KAF8671397.1"/>
    </source>
</evidence>
<evidence type="ECO:0000313" key="3">
    <source>
        <dbReference type="Proteomes" id="UP000650582"/>
    </source>
</evidence>
<gene>
    <name evidence="2" type="ORF">RHS01_08763</name>
    <name evidence="1" type="ORF">RHS04_08347</name>
</gene>
<name>A0A8H7H385_9AGAM</name>
<sequence length="98" mass="10775">MTQDNRFLGNLRSAIGPANFLAALMRRRPLTSITILIYTWRYKNTKLDDASASCGGVTGWVKAMYEAYAGGIGLIPPRESLKEIRIAETQLPMVGAIT</sequence>
<dbReference type="Proteomes" id="UP000650582">
    <property type="component" value="Unassembled WGS sequence"/>
</dbReference>
<organism evidence="1 3">
    <name type="scientific">Rhizoctonia solani</name>
    <dbReference type="NCBI Taxonomy" id="456999"/>
    <lineage>
        <taxon>Eukaryota</taxon>
        <taxon>Fungi</taxon>
        <taxon>Dikarya</taxon>
        <taxon>Basidiomycota</taxon>
        <taxon>Agaricomycotina</taxon>
        <taxon>Agaricomycetes</taxon>
        <taxon>Cantharellales</taxon>
        <taxon>Ceratobasidiaceae</taxon>
        <taxon>Rhizoctonia</taxon>
    </lineage>
</organism>
<protein>
    <submittedName>
        <fullName evidence="1">Uncharacterized protein</fullName>
    </submittedName>
</protein>